<organism evidence="7">
    <name type="scientific">marine sediment metagenome</name>
    <dbReference type="NCBI Taxonomy" id="412755"/>
    <lineage>
        <taxon>unclassified sequences</taxon>
        <taxon>metagenomes</taxon>
        <taxon>ecological metagenomes</taxon>
    </lineage>
</organism>
<dbReference type="PROSITE" id="PS51722">
    <property type="entry name" value="G_TR_2"/>
    <property type="match status" value="1"/>
</dbReference>
<dbReference type="AlphaFoldDB" id="A0A0F9DRF6"/>
<evidence type="ECO:0000256" key="5">
    <source>
        <dbReference type="ARBA" id="ARBA00023136"/>
    </source>
</evidence>
<proteinExistence type="inferred from homology"/>
<dbReference type="PRINTS" id="PR00315">
    <property type="entry name" value="ELONGATNFCT"/>
</dbReference>
<dbReference type="InterPro" id="IPR001107">
    <property type="entry name" value="Band_7"/>
</dbReference>
<comment type="caution">
    <text evidence="7">The sequence shown here is derived from an EMBL/GenBank/DDBJ whole genome shotgun (WGS) entry which is preliminary data.</text>
</comment>
<keyword evidence="4" id="KW-1133">Transmembrane helix</keyword>
<dbReference type="InterPro" id="IPR036013">
    <property type="entry name" value="Band_7/SPFH_dom_sf"/>
</dbReference>
<dbReference type="SUPFAM" id="SSF117892">
    <property type="entry name" value="Band 7/SPFH domain"/>
    <property type="match status" value="1"/>
</dbReference>
<dbReference type="Gene3D" id="3.40.50.300">
    <property type="entry name" value="P-loop containing nucleotide triphosphate hydrolases"/>
    <property type="match status" value="1"/>
</dbReference>
<keyword evidence="5" id="KW-0472">Membrane</keyword>
<dbReference type="GO" id="GO:0005525">
    <property type="term" value="F:GTP binding"/>
    <property type="evidence" value="ECO:0007669"/>
    <property type="project" value="InterPro"/>
</dbReference>
<dbReference type="PANTHER" id="PTHR42911:SF1">
    <property type="entry name" value="MODULATOR OF FTSH PROTEASE HFLC"/>
    <property type="match status" value="1"/>
</dbReference>
<dbReference type="SMART" id="SM00244">
    <property type="entry name" value="PHB"/>
    <property type="match status" value="1"/>
</dbReference>
<accession>A0A0F9DRF6</accession>
<dbReference type="NCBIfam" id="TIGR01932">
    <property type="entry name" value="hflC"/>
    <property type="match status" value="1"/>
</dbReference>
<dbReference type="PANTHER" id="PTHR42911">
    <property type="entry name" value="MODULATOR OF FTSH PROTEASE HFLC"/>
    <property type="match status" value="1"/>
</dbReference>
<evidence type="ECO:0000313" key="7">
    <source>
        <dbReference type="EMBL" id="KKL56336.1"/>
    </source>
</evidence>
<sequence length="259" mass="28758">MKKLITVLVVLAVIGVIFAMVGPLYIIEEGQQAVVVQFGKIVRVDTNAGLKFKLPFVDNVVRYSKKVLSWDGAAQRLPTAENQFIWVDTTARWKITDPKKFYESVGTISQAQSRLDDVIDSSVRKVVSTEQLREAVRNSNVINEIKRTDVFQTAAEEGEEEEIPITIFAATVYDEIAKGSESQGRRDPTKILTISTAHVEYESEKRHYAHVDCPGHADYVKNMITGAAQMDGAIVVVSAADGPMPQTREHVLLARQVNV</sequence>
<protein>
    <recommendedName>
        <fullName evidence="6">Tr-type G domain-containing protein</fullName>
    </recommendedName>
</protein>
<dbReference type="Pfam" id="PF00009">
    <property type="entry name" value="GTP_EFTU"/>
    <property type="match status" value="1"/>
</dbReference>
<dbReference type="Gene3D" id="3.30.479.30">
    <property type="entry name" value="Band 7 domain"/>
    <property type="match status" value="1"/>
</dbReference>
<dbReference type="Pfam" id="PF01145">
    <property type="entry name" value="Band_7"/>
    <property type="match status" value="1"/>
</dbReference>
<dbReference type="GO" id="GO:0003924">
    <property type="term" value="F:GTPase activity"/>
    <property type="evidence" value="ECO:0007669"/>
    <property type="project" value="InterPro"/>
</dbReference>
<dbReference type="InterPro" id="IPR000795">
    <property type="entry name" value="T_Tr_GTP-bd_dom"/>
</dbReference>
<evidence type="ECO:0000256" key="2">
    <source>
        <dbReference type="ARBA" id="ARBA00007862"/>
    </source>
</evidence>
<dbReference type="SUPFAM" id="SSF52540">
    <property type="entry name" value="P-loop containing nucleoside triphosphate hydrolases"/>
    <property type="match status" value="1"/>
</dbReference>
<name>A0A0F9DRF6_9ZZZZ</name>
<feature type="domain" description="Tr-type G" evidence="6">
    <location>
        <begin position="193"/>
        <end position="259"/>
    </location>
</feature>
<comment type="subcellular location">
    <subcellularLocation>
        <location evidence="1">Membrane</location>
    </subcellularLocation>
</comment>
<keyword evidence="3" id="KW-0812">Transmembrane</keyword>
<feature type="non-terminal residue" evidence="7">
    <location>
        <position position="259"/>
    </location>
</feature>
<dbReference type="EMBL" id="LAZR01030529">
    <property type="protein sequence ID" value="KKL56336.1"/>
    <property type="molecule type" value="Genomic_DNA"/>
</dbReference>
<gene>
    <name evidence="7" type="ORF">LCGC14_2246420</name>
</gene>
<evidence type="ECO:0000256" key="3">
    <source>
        <dbReference type="ARBA" id="ARBA00022692"/>
    </source>
</evidence>
<evidence type="ECO:0000256" key="1">
    <source>
        <dbReference type="ARBA" id="ARBA00004370"/>
    </source>
</evidence>
<comment type="similarity">
    <text evidence="2">Belongs to the band 7/mec-2 family. HflC subfamily.</text>
</comment>
<reference evidence="7" key="1">
    <citation type="journal article" date="2015" name="Nature">
        <title>Complex archaea that bridge the gap between prokaryotes and eukaryotes.</title>
        <authorList>
            <person name="Spang A."/>
            <person name="Saw J.H."/>
            <person name="Jorgensen S.L."/>
            <person name="Zaremba-Niedzwiedzka K."/>
            <person name="Martijn J."/>
            <person name="Lind A.E."/>
            <person name="van Eijk R."/>
            <person name="Schleper C."/>
            <person name="Guy L."/>
            <person name="Ettema T.J."/>
        </authorList>
    </citation>
    <scope>NUCLEOTIDE SEQUENCE</scope>
</reference>
<dbReference type="InterPro" id="IPR010200">
    <property type="entry name" value="HflC"/>
</dbReference>
<evidence type="ECO:0000259" key="6">
    <source>
        <dbReference type="PROSITE" id="PS51722"/>
    </source>
</evidence>
<dbReference type="InterPro" id="IPR027417">
    <property type="entry name" value="P-loop_NTPase"/>
</dbReference>
<dbReference type="GO" id="GO:0016020">
    <property type="term" value="C:membrane"/>
    <property type="evidence" value="ECO:0007669"/>
    <property type="project" value="UniProtKB-SubCell"/>
</dbReference>
<evidence type="ECO:0000256" key="4">
    <source>
        <dbReference type="ARBA" id="ARBA00022989"/>
    </source>
</evidence>